<gene>
    <name evidence="1" type="ORF">K0M31_005033</name>
</gene>
<keyword evidence="2" id="KW-1185">Reference proteome</keyword>
<dbReference type="AlphaFoldDB" id="A0AA40FWH9"/>
<accession>A0AA40FWH9</accession>
<evidence type="ECO:0000313" key="2">
    <source>
        <dbReference type="Proteomes" id="UP001177670"/>
    </source>
</evidence>
<feature type="non-terminal residue" evidence="1">
    <location>
        <position position="149"/>
    </location>
</feature>
<sequence length="149" mass="16640">MNFPFAKQIRRQSADVPAIFVLALDPGNEETTASGFTTATLLHPLLSSLAVSPISSRNSRSKFIRTRDLAGCPDSSCYTRNLSLKERRRHECRDWNGNSLNTPGYSNLLASVFLPRGCPGASFQLCKISFQNYLRIYWRSSFGALAFNL</sequence>
<reference evidence="1" key="1">
    <citation type="submission" date="2021-10" db="EMBL/GenBank/DDBJ databases">
        <title>Melipona bicolor Genome sequencing and assembly.</title>
        <authorList>
            <person name="Araujo N.S."/>
            <person name="Arias M.C."/>
        </authorList>
    </citation>
    <scope>NUCLEOTIDE SEQUENCE</scope>
    <source>
        <strain evidence="1">USP_2M_L1-L4_2017</strain>
        <tissue evidence="1">Whole body</tissue>
    </source>
</reference>
<comment type="caution">
    <text evidence="1">The sequence shown here is derived from an EMBL/GenBank/DDBJ whole genome shotgun (WGS) entry which is preliminary data.</text>
</comment>
<organism evidence="1 2">
    <name type="scientific">Melipona bicolor</name>
    <dbReference type="NCBI Taxonomy" id="60889"/>
    <lineage>
        <taxon>Eukaryota</taxon>
        <taxon>Metazoa</taxon>
        <taxon>Ecdysozoa</taxon>
        <taxon>Arthropoda</taxon>
        <taxon>Hexapoda</taxon>
        <taxon>Insecta</taxon>
        <taxon>Pterygota</taxon>
        <taxon>Neoptera</taxon>
        <taxon>Endopterygota</taxon>
        <taxon>Hymenoptera</taxon>
        <taxon>Apocrita</taxon>
        <taxon>Aculeata</taxon>
        <taxon>Apoidea</taxon>
        <taxon>Anthophila</taxon>
        <taxon>Apidae</taxon>
        <taxon>Melipona</taxon>
    </lineage>
</organism>
<evidence type="ECO:0000313" key="1">
    <source>
        <dbReference type="EMBL" id="KAK1126395.1"/>
    </source>
</evidence>
<dbReference type="EMBL" id="JAHYIQ010000014">
    <property type="protein sequence ID" value="KAK1126395.1"/>
    <property type="molecule type" value="Genomic_DNA"/>
</dbReference>
<dbReference type="Proteomes" id="UP001177670">
    <property type="component" value="Unassembled WGS sequence"/>
</dbReference>
<name>A0AA40FWH9_9HYME</name>
<proteinExistence type="predicted"/>
<protein>
    <submittedName>
        <fullName evidence="1">Uncharacterized protein</fullName>
    </submittedName>
</protein>